<feature type="transmembrane region" description="Helical" evidence="1">
    <location>
        <begin position="104"/>
        <end position="124"/>
    </location>
</feature>
<feature type="transmembrane region" description="Helical" evidence="1">
    <location>
        <begin position="197"/>
        <end position="215"/>
    </location>
</feature>
<organism evidence="2 3">
    <name type="scientific">Candidatus Pseudobacter hemicellulosilyticus</name>
    <dbReference type="NCBI Taxonomy" id="3121375"/>
    <lineage>
        <taxon>Bacteria</taxon>
        <taxon>Pseudomonadati</taxon>
        <taxon>Bacteroidota</taxon>
        <taxon>Chitinophagia</taxon>
        <taxon>Chitinophagales</taxon>
        <taxon>Chitinophagaceae</taxon>
        <taxon>Pseudobacter</taxon>
    </lineage>
</organism>
<gene>
    <name evidence="2" type="ORF">P0Y53_01840</name>
</gene>
<proteinExistence type="predicted"/>
<sequence>MKHPRSPEQLLVFTGSFIFFLCTLATNFSGPHDSIGYLNGIVTGKNLAHPHHLYYHYSAHYWLVITQAIFPGIKDYYLVEAFTAFCGAGTVTIIFAFFRHRFGFSWPVALLNTSVAVFSYGMWFYSVNIEVYASSMFLVLWALYLLTRPGFGKRELWQVALLHALAILYGELHILLVVVVLYKLWSVRKQLPLRYSLPVYAGIGILLVGGSYFYLGWYVEGYNSAAAWVAWMKGYTTHASYWHPLSLKTPVSVTTGLAHAFVGGHYLLRIPGVSDTIDKSLSAHSLADEAYLAQHINGTTAIILTLLTIFLVICMGWLFIGFIRKYRTLRQQQGRVIQPLLVCGLVYSAFFCVWEPEILEFWILQTVLFWLLVLGALPVTGFPFRLRPVAGTLALSICLLLVNYFGSIHWLRDLGHDLYYVEVQPLDKEATDKDLIIQNKEWVFKDFLVYFTKAQVLNTPAADSLRAPAELAISQTLSHGGRVFIYPGARTGNYETRYLDSLLREYADWKTVFRAEEPVILQLKHP</sequence>
<keyword evidence="1" id="KW-0472">Membrane</keyword>
<keyword evidence="1" id="KW-1133">Transmembrane helix</keyword>
<dbReference type="AlphaFoldDB" id="A0AAJ6BGI3"/>
<feature type="transmembrane region" description="Helical" evidence="1">
    <location>
        <begin position="131"/>
        <end position="147"/>
    </location>
</feature>
<keyword evidence="1" id="KW-0812">Transmembrane</keyword>
<name>A0AAJ6BGI3_9BACT</name>
<evidence type="ECO:0000313" key="2">
    <source>
        <dbReference type="EMBL" id="WEK36228.1"/>
    </source>
</evidence>
<protein>
    <submittedName>
        <fullName evidence="2">Uncharacterized protein</fullName>
    </submittedName>
</protein>
<feature type="transmembrane region" description="Helical" evidence="1">
    <location>
        <begin position="77"/>
        <end position="98"/>
    </location>
</feature>
<feature type="transmembrane region" description="Helical" evidence="1">
    <location>
        <begin position="362"/>
        <end position="382"/>
    </location>
</feature>
<dbReference type="Proteomes" id="UP001220610">
    <property type="component" value="Chromosome"/>
</dbReference>
<feature type="transmembrane region" description="Helical" evidence="1">
    <location>
        <begin position="159"/>
        <end position="185"/>
    </location>
</feature>
<evidence type="ECO:0000313" key="3">
    <source>
        <dbReference type="Proteomes" id="UP001220610"/>
    </source>
</evidence>
<reference evidence="2" key="1">
    <citation type="submission" date="2023-03" db="EMBL/GenBank/DDBJ databases">
        <title>Andean soil-derived lignocellulolytic bacterial consortium as a source of novel taxa and putative plastic-active enzymes.</title>
        <authorList>
            <person name="Diaz-Garcia L."/>
            <person name="Chuvochina M."/>
            <person name="Feuerriegel G."/>
            <person name="Bunk B."/>
            <person name="Sproer C."/>
            <person name="Streit W.R."/>
            <person name="Rodriguez L.M."/>
            <person name="Overmann J."/>
            <person name="Jimenez D.J."/>
        </authorList>
    </citation>
    <scope>NUCLEOTIDE SEQUENCE</scope>
    <source>
        <strain evidence="2">MAG 7</strain>
    </source>
</reference>
<feature type="transmembrane region" description="Helical" evidence="1">
    <location>
        <begin position="336"/>
        <end position="356"/>
    </location>
</feature>
<evidence type="ECO:0000256" key="1">
    <source>
        <dbReference type="SAM" id="Phobius"/>
    </source>
</evidence>
<dbReference type="EMBL" id="CP119311">
    <property type="protein sequence ID" value="WEK36228.1"/>
    <property type="molecule type" value="Genomic_DNA"/>
</dbReference>
<feature type="transmembrane region" description="Helical" evidence="1">
    <location>
        <begin position="389"/>
        <end position="411"/>
    </location>
</feature>
<feature type="transmembrane region" description="Helical" evidence="1">
    <location>
        <begin position="301"/>
        <end position="324"/>
    </location>
</feature>
<accession>A0AAJ6BGI3</accession>